<proteinExistence type="predicted"/>
<dbReference type="Proteomes" id="UP001556367">
    <property type="component" value="Unassembled WGS sequence"/>
</dbReference>
<sequence length="105" mass="12166">MCRIWSMTDDRVPPIAASRMTCYIRYCERRTCPFLISSGHQFAPKFLIATRHVDFALCHWNADLTIFRRRFIVHFSPISLQCFSAQSLLASLLSRNTIILQPNSS</sequence>
<accession>A0ABR3JJD4</accession>
<evidence type="ECO:0000313" key="1">
    <source>
        <dbReference type="EMBL" id="KAL0955517.1"/>
    </source>
</evidence>
<gene>
    <name evidence="1" type="ORF">HGRIS_001755</name>
</gene>
<protein>
    <submittedName>
        <fullName evidence="1">Uncharacterized protein</fullName>
    </submittedName>
</protein>
<comment type="caution">
    <text evidence="1">The sequence shown here is derived from an EMBL/GenBank/DDBJ whole genome shotgun (WGS) entry which is preliminary data.</text>
</comment>
<keyword evidence="2" id="KW-1185">Reference proteome</keyword>
<dbReference type="EMBL" id="JASNQZ010000006">
    <property type="protein sequence ID" value="KAL0955517.1"/>
    <property type="molecule type" value="Genomic_DNA"/>
</dbReference>
<organism evidence="1 2">
    <name type="scientific">Hohenbuehelia grisea</name>
    <dbReference type="NCBI Taxonomy" id="104357"/>
    <lineage>
        <taxon>Eukaryota</taxon>
        <taxon>Fungi</taxon>
        <taxon>Dikarya</taxon>
        <taxon>Basidiomycota</taxon>
        <taxon>Agaricomycotina</taxon>
        <taxon>Agaricomycetes</taxon>
        <taxon>Agaricomycetidae</taxon>
        <taxon>Agaricales</taxon>
        <taxon>Pleurotineae</taxon>
        <taxon>Pleurotaceae</taxon>
        <taxon>Hohenbuehelia</taxon>
    </lineage>
</organism>
<reference evidence="2" key="1">
    <citation type="submission" date="2024-06" db="EMBL/GenBank/DDBJ databases">
        <title>Multi-omics analyses provide insights into the biosynthesis of the anticancer antibiotic pleurotin in Hohenbuehelia grisea.</title>
        <authorList>
            <person name="Weaver J.A."/>
            <person name="Alberti F."/>
        </authorList>
    </citation>
    <scope>NUCLEOTIDE SEQUENCE [LARGE SCALE GENOMIC DNA]</scope>
    <source>
        <strain evidence="2">T-177</strain>
    </source>
</reference>
<evidence type="ECO:0000313" key="2">
    <source>
        <dbReference type="Proteomes" id="UP001556367"/>
    </source>
</evidence>
<name>A0ABR3JJD4_9AGAR</name>